<feature type="compositionally biased region" description="Polar residues" evidence="14">
    <location>
        <begin position="900"/>
        <end position="910"/>
    </location>
</feature>
<evidence type="ECO:0000313" key="15">
    <source>
        <dbReference type="EnsemblMetazoa" id="PPA00443.1"/>
    </source>
</evidence>
<dbReference type="SUPFAM" id="SSF54001">
    <property type="entry name" value="Cysteine proteinases"/>
    <property type="match status" value="1"/>
</dbReference>
<feature type="compositionally biased region" description="Polar residues" evidence="14">
    <location>
        <begin position="231"/>
        <end position="244"/>
    </location>
</feature>
<dbReference type="Proteomes" id="UP000005239">
    <property type="component" value="Unassembled WGS sequence"/>
</dbReference>
<comment type="catalytic activity">
    <reaction evidence="1">
        <text>Thiol-dependent hydrolysis of ester, thioester, amide, peptide and isopeptide bonds formed by the C-terminal Gly of ubiquitin (a 76-residue protein attached to proteins as an intracellular targeting signal).</text>
        <dbReference type="EC" id="3.4.19.12"/>
    </reaction>
</comment>
<evidence type="ECO:0000256" key="13">
    <source>
        <dbReference type="ARBA" id="ARBA00043009"/>
    </source>
</evidence>
<keyword evidence="6" id="KW-0833">Ubl conjugation pathway</keyword>
<evidence type="ECO:0000256" key="6">
    <source>
        <dbReference type="ARBA" id="ARBA00022786"/>
    </source>
</evidence>
<protein>
    <recommendedName>
        <fullName evidence="9">Ubiquitin carboxyl-terminal hydrolase 36</fullName>
        <ecNumber evidence="4">3.4.19.12</ecNumber>
    </recommendedName>
    <alternativeName>
        <fullName evidence="12">Deubiquitinating enzyme 36</fullName>
    </alternativeName>
    <alternativeName>
        <fullName evidence="11">Protein scrawny</fullName>
    </alternativeName>
    <alternativeName>
        <fullName evidence="10">Ubiquitin thioesterase 36</fullName>
    </alternativeName>
    <alternativeName>
        <fullName evidence="13">Ubiquitin-specific-processing protease 36</fullName>
    </alternativeName>
</protein>
<organism evidence="15 16">
    <name type="scientific">Pristionchus pacificus</name>
    <name type="common">Parasitic nematode worm</name>
    <dbReference type="NCBI Taxonomy" id="54126"/>
    <lineage>
        <taxon>Eukaryota</taxon>
        <taxon>Metazoa</taxon>
        <taxon>Ecdysozoa</taxon>
        <taxon>Nematoda</taxon>
        <taxon>Chromadorea</taxon>
        <taxon>Rhabditida</taxon>
        <taxon>Rhabditina</taxon>
        <taxon>Diplogasteromorpha</taxon>
        <taxon>Diplogasteroidea</taxon>
        <taxon>Neodiplogasteridae</taxon>
        <taxon>Pristionchus</taxon>
    </lineage>
</organism>
<evidence type="ECO:0000256" key="11">
    <source>
        <dbReference type="ARBA" id="ARBA00042154"/>
    </source>
</evidence>
<proteinExistence type="inferred from homology"/>
<dbReference type="InterPro" id="IPR001394">
    <property type="entry name" value="Peptidase_C19_UCH"/>
</dbReference>
<feature type="region of interest" description="Disordered" evidence="14">
    <location>
        <begin position="49"/>
        <end position="84"/>
    </location>
</feature>
<dbReference type="InterPro" id="IPR018200">
    <property type="entry name" value="USP_CS"/>
</dbReference>
<feature type="compositionally biased region" description="Polar residues" evidence="14">
    <location>
        <begin position="765"/>
        <end position="783"/>
    </location>
</feature>
<name>A0A2A6BEP1_PRIPA</name>
<dbReference type="InterPro" id="IPR028889">
    <property type="entry name" value="USP"/>
</dbReference>
<evidence type="ECO:0000256" key="10">
    <source>
        <dbReference type="ARBA" id="ARBA00041300"/>
    </source>
</evidence>
<evidence type="ECO:0000256" key="14">
    <source>
        <dbReference type="SAM" id="MobiDB-lite"/>
    </source>
</evidence>
<accession>A0A2A6BEP1</accession>
<evidence type="ECO:0000256" key="7">
    <source>
        <dbReference type="ARBA" id="ARBA00022801"/>
    </source>
</evidence>
<dbReference type="InterPro" id="IPR038765">
    <property type="entry name" value="Papain-like_cys_pep_sf"/>
</dbReference>
<dbReference type="PANTHER" id="PTHR24006:SF758">
    <property type="entry name" value="UBIQUITIN CARBOXYL-TERMINAL HYDROLASE 36"/>
    <property type="match status" value="1"/>
</dbReference>
<evidence type="ECO:0000256" key="1">
    <source>
        <dbReference type="ARBA" id="ARBA00000707"/>
    </source>
</evidence>
<evidence type="ECO:0000256" key="4">
    <source>
        <dbReference type="ARBA" id="ARBA00012759"/>
    </source>
</evidence>
<keyword evidence="7" id="KW-0378">Hydrolase</keyword>
<evidence type="ECO:0000256" key="9">
    <source>
        <dbReference type="ARBA" id="ARBA00039432"/>
    </source>
</evidence>
<feature type="region of interest" description="Disordered" evidence="14">
    <location>
        <begin position="764"/>
        <end position="783"/>
    </location>
</feature>
<dbReference type="GO" id="GO:0042981">
    <property type="term" value="P:regulation of apoptotic process"/>
    <property type="evidence" value="ECO:0000318"/>
    <property type="project" value="GO_Central"/>
</dbReference>
<dbReference type="GO" id="GO:0031647">
    <property type="term" value="P:regulation of protein stability"/>
    <property type="evidence" value="ECO:0000318"/>
    <property type="project" value="GO_Central"/>
</dbReference>
<feature type="compositionally biased region" description="Acidic residues" evidence="14">
    <location>
        <begin position="195"/>
        <end position="210"/>
    </location>
</feature>
<keyword evidence="16" id="KW-1185">Reference proteome</keyword>
<dbReference type="GO" id="GO:0016579">
    <property type="term" value="P:protein deubiquitination"/>
    <property type="evidence" value="ECO:0007669"/>
    <property type="project" value="InterPro"/>
</dbReference>
<evidence type="ECO:0000256" key="2">
    <source>
        <dbReference type="ARBA" id="ARBA00004604"/>
    </source>
</evidence>
<feature type="compositionally biased region" description="Polar residues" evidence="14">
    <location>
        <begin position="54"/>
        <end position="65"/>
    </location>
</feature>
<dbReference type="PANTHER" id="PTHR24006">
    <property type="entry name" value="UBIQUITIN CARBOXYL-TERMINAL HYDROLASE"/>
    <property type="match status" value="1"/>
</dbReference>
<dbReference type="AlphaFoldDB" id="A0A2A6BEP1"/>
<dbReference type="GO" id="GO:0005829">
    <property type="term" value="C:cytosol"/>
    <property type="evidence" value="ECO:0000318"/>
    <property type="project" value="GO_Central"/>
</dbReference>
<sequence length="910" mass="97809">MSVDCLKNFSLEDVRKARIDYTSSGSTTFGLYEPELLGERCTVLQPDKIRFGDKSTTGSPISSHRGSSVHHDSAGSSASDSPIASPISYTQDLIGVDSPGLSGGAGALTPVETGQKARAVAGGLATPPTLTTKSTELLLQPRSVMLTAEPAPQPPPLPPRKSRFDMRPEDMEVDAKPSIGPSVPPSRNKRKLEASSEEEQQGDGSDEKEEPADPRKMGSLGSVVKRIKLETLSTTATTKPSDYKQQQPLPPLASPPSLVAIPEGALIKPRAPPPPLVPRAVATAAAAARPPVPPTPPPKPQTAAKAREDQAPQARTQEPPKKKQQQSKGLVEYEGSSEEDDDSDEEEDEDETALPPPSFGPQLPKSNGVLKPAQPATAAVNGVPTPKKPIARDSSTTSLVTTGAAAAAATTAATTGAAASVAKSNRKRLLSERGEKELSYPVIEKEISNKWGWDGAAWLNERKRGQGLINRANDCFLNVILQMITHTAPLARYLMERHKTDCKRESPQCVACAVRDHHLQRTFRANGPMETRWIGQHLRRIFPSHSFGMQEDAHELLSLLLDAIDPPPGWNREAGNKELPTNKLKPSTPVEQIFGGTLRNQVTCQQCHTPYINYERIRELNVALGRKQDYFKNETIAAFSCKKYVCARKTQAVRQTRVLKAPAVLIVQLKRFNAYGGKIRQPIAAEKELDLGKFTYDGIVPEGEGGGGKKAVYALTGVVEHLGSTVRFGDDLLDDIVVSRIQTYSQNPYLLFYSRKDLQPKMKNGQVNGAASVPSTSKLVPSINNGNGMKMNGNGRPMMGGATSSSGQNNVSHLNGVVARPPIPMGGGAYVKQFQNGAGPSKSYGSNNGYGNGGNKFSGSNGYGGNKYNNNGHNNSQYSSTKHWNGGGGGGGSRPIKTFQKFSWNGHQRI</sequence>
<dbReference type="GO" id="GO:0004843">
    <property type="term" value="F:cysteine-type deubiquitinase activity"/>
    <property type="evidence" value="ECO:0000318"/>
    <property type="project" value="GO_Central"/>
</dbReference>
<reference evidence="15" key="2">
    <citation type="submission" date="2022-06" db="UniProtKB">
        <authorList>
            <consortium name="EnsemblMetazoa"/>
        </authorList>
    </citation>
    <scope>IDENTIFICATION</scope>
    <source>
        <strain evidence="15">PS312</strain>
    </source>
</reference>
<comment type="subcellular location">
    <subcellularLocation>
        <location evidence="2">Nucleus</location>
        <location evidence="2">Nucleolus</location>
    </subcellularLocation>
</comment>
<dbReference type="GO" id="GO:0005730">
    <property type="term" value="C:nucleolus"/>
    <property type="evidence" value="ECO:0007669"/>
    <property type="project" value="UniProtKB-SubCell"/>
</dbReference>
<feature type="compositionally biased region" description="Acidic residues" evidence="14">
    <location>
        <begin position="335"/>
        <end position="352"/>
    </location>
</feature>
<comment type="similarity">
    <text evidence="3">Belongs to the peptidase C19 family.</text>
</comment>
<evidence type="ECO:0000256" key="8">
    <source>
        <dbReference type="ARBA" id="ARBA00022807"/>
    </source>
</evidence>
<reference evidence="16" key="1">
    <citation type="journal article" date="2008" name="Nat. Genet.">
        <title>The Pristionchus pacificus genome provides a unique perspective on nematode lifestyle and parasitism.</title>
        <authorList>
            <person name="Dieterich C."/>
            <person name="Clifton S.W."/>
            <person name="Schuster L.N."/>
            <person name="Chinwalla A."/>
            <person name="Delehaunty K."/>
            <person name="Dinkelacker I."/>
            <person name="Fulton L."/>
            <person name="Fulton R."/>
            <person name="Godfrey J."/>
            <person name="Minx P."/>
            <person name="Mitreva M."/>
            <person name="Roeseler W."/>
            <person name="Tian H."/>
            <person name="Witte H."/>
            <person name="Yang S.P."/>
            <person name="Wilson R.K."/>
            <person name="Sommer R.J."/>
        </authorList>
    </citation>
    <scope>NUCLEOTIDE SEQUENCE [LARGE SCALE GENOMIC DNA]</scope>
    <source>
        <strain evidence="16">PS312</strain>
    </source>
</reference>
<dbReference type="GO" id="GO:0006508">
    <property type="term" value="P:proteolysis"/>
    <property type="evidence" value="ECO:0007669"/>
    <property type="project" value="UniProtKB-KW"/>
</dbReference>
<feature type="compositionally biased region" description="Pro residues" evidence="14">
    <location>
        <begin position="290"/>
        <end position="300"/>
    </location>
</feature>
<keyword evidence="8" id="KW-0788">Thiol protease</keyword>
<evidence type="ECO:0000256" key="3">
    <source>
        <dbReference type="ARBA" id="ARBA00009085"/>
    </source>
</evidence>
<feature type="compositionally biased region" description="Low complexity" evidence="14">
    <location>
        <begin position="74"/>
        <end position="84"/>
    </location>
</feature>
<dbReference type="PROSITE" id="PS50235">
    <property type="entry name" value="USP_3"/>
    <property type="match status" value="1"/>
</dbReference>
<evidence type="ECO:0000256" key="5">
    <source>
        <dbReference type="ARBA" id="ARBA00022670"/>
    </source>
</evidence>
<evidence type="ECO:0000313" key="16">
    <source>
        <dbReference type="Proteomes" id="UP000005239"/>
    </source>
</evidence>
<accession>A0A8R1U3G1</accession>
<dbReference type="PROSITE" id="PS00972">
    <property type="entry name" value="USP_1"/>
    <property type="match status" value="1"/>
</dbReference>
<feature type="region of interest" description="Disordered" evidence="14">
    <location>
        <begin position="147"/>
        <end position="396"/>
    </location>
</feature>
<dbReference type="InterPro" id="IPR050164">
    <property type="entry name" value="Peptidase_C19"/>
</dbReference>
<dbReference type="GO" id="GO:0005634">
    <property type="term" value="C:nucleus"/>
    <property type="evidence" value="ECO:0000318"/>
    <property type="project" value="GO_Central"/>
</dbReference>
<dbReference type="EnsemblMetazoa" id="PPA00443.1">
    <property type="protein sequence ID" value="PPA00443.1"/>
    <property type="gene ID" value="WBGene00089997"/>
</dbReference>
<gene>
    <name evidence="15" type="primary">WBGene00089997</name>
</gene>
<feature type="compositionally biased region" description="Low complexity" evidence="14">
    <location>
        <begin position="278"/>
        <end position="289"/>
    </location>
</feature>
<feature type="compositionally biased region" description="Low complexity" evidence="14">
    <location>
        <begin position="868"/>
        <end position="880"/>
    </location>
</feature>
<feature type="region of interest" description="Disordered" evidence="14">
    <location>
        <begin position="868"/>
        <end position="910"/>
    </location>
</feature>
<dbReference type="Gene3D" id="3.90.70.10">
    <property type="entry name" value="Cysteine proteinases"/>
    <property type="match status" value="1"/>
</dbReference>
<dbReference type="Pfam" id="PF00443">
    <property type="entry name" value="UCH"/>
    <property type="match status" value="1"/>
</dbReference>
<dbReference type="EC" id="3.4.19.12" evidence="4"/>
<evidence type="ECO:0000256" key="12">
    <source>
        <dbReference type="ARBA" id="ARBA00042420"/>
    </source>
</evidence>
<keyword evidence="5" id="KW-0645">Protease</keyword>
<feature type="compositionally biased region" description="Basic and acidic residues" evidence="14">
    <location>
        <begin position="162"/>
        <end position="175"/>
    </location>
</feature>
<dbReference type="OrthoDB" id="420187at2759"/>